<dbReference type="InterPro" id="IPR012340">
    <property type="entry name" value="NA-bd_OB-fold"/>
</dbReference>
<dbReference type="SUPFAM" id="SSF56091">
    <property type="entry name" value="DNA ligase/mRNA capping enzyme, catalytic domain"/>
    <property type="match status" value="1"/>
</dbReference>
<dbReference type="GO" id="GO:0006260">
    <property type="term" value="P:DNA replication"/>
    <property type="evidence" value="ECO:0007669"/>
    <property type="project" value="UniProtKB-KW"/>
</dbReference>
<evidence type="ECO:0000256" key="5">
    <source>
        <dbReference type="ARBA" id="ARBA00023204"/>
    </source>
</evidence>
<dbReference type="EMBL" id="FPHZ01000096">
    <property type="protein sequence ID" value="SFV87852.1"/>
    <property type="molecule type" value="Genomic_DNA"/>
</dbReference>
<dbReference type="InterPro" id="IPR012310">
    <property type="entry name" value="DNA_ligase_ATP-dep_cent"/>
</dbReference>
<evidence type="ECO:0000313" key="7">
    <source>
        <dbReference type="EMBL" id="SFV87852.1"/>
    </source>
</evidence>
<evidence type="ECO:0000256" key="3">
    <source>
        <dbReference type="ARBA" id="ARBA00022705"/>
    </source>
</evidence>
<dbReference type="GO" id="GO:0006310">
    <property type="term" value="P:DNA recombination"/>
    <property type="evidence" value="ECO:0007669"/>
    <property type="project" value="InterPro"/>
</dbReference>
<dbReference type="PANTHER" id="PTHR47810:SF1">
    <property type="entry name" value="DNA LIGASE B"/>
    <property type="match status" value="1"/>
</dbReference>
<dbReference type="InterPro" id="IPR050326">
    <property type="entry name" value="NAD_dep_DNA_ligaseB"/>
</dbReference>
<dbReference type="Pfam" id="PF01068">
    <property type="entry name" value="DNA_ligase_A_M"/>
    <property type="match status" value="1"/>
</dbReference>
<protein>
    <submittedName>
        <fullName evidence="7">DNA ligase (ATP)</fullName>
        <ecNumber evidence="7">6.5.1.1</ecNumber>
    </submittedName>
</protein>
<name>A0A1W1E1L1_9ZZZZ</name>
<keyword evidence="4" id="KW-0227">DNA damage</keyword>
<comment type="cofactor">
    <cofactor evidence="1">
        <name>a divalent metal cation</name>
        <dbReference type="ChEBI" id="CHEBI:60240"/>
    </cofactor>
</comment>
<evidence type="ECO:0000256" key="2">
    <source>
        <dbReference type="ARBA" id="ARBA00022598"/>
    </source>
</evidence>
<dbReference type="CDD" id="cd07896">
    <property type="entry name" value="Adenylation_kDNA_ligase_like"/>
    <property type="match status" value="1"/>
</dbReference>
<dbReference type="SUPFAM" id="SSF50249">
    <property type="entry name" value="Nucleic acid-binding proteins"/>
    <property type="match status" value="1"/>
</dbReference>
<accession>A0A1W1E1L1</accession>
<keyword evidence="3" id="KW-0235">DNA replication</keyword>
<reference evidence="7" key="1">
    <citation type="submission" date="2016-10" db="EMBL/GenBank/DDBJ databases">
        <authorList>
            <person name="de Groot N.N."/>
        </authorList>
    </citation>
    <scope>NUCLEOTIDE SEQUENCE</scope>
</reference>
<dbReference type="InterPro" id="IPR029319">
    <property type="entry name" value="DNA_ligase_OB"/>
</dbReference>
<dbReference type="CDD" id="cd08041">
    <property type="entry name" value="OBF_kDNA_ligase_like"/>
    <property type="match status" value="1"/>
</dbReference>
<dbReference type="NCBIfam" id="NF006592">
    <property type="entry name" value="PRK09125.1"/>
    <property type="match status" value="1"/>
</dbReference>
<dbReference type="Gene3D" id="3.30.470.30">
    <property type="entry name" value="DNA ligase/mRNA capping enzyme"/>
    <property type="match status" value="1"/>
</dbReference>
<proteinExistence type="predicted"/>
<dbReference type="InterPro" id="IPR016059">
    <property type="entry name" value="DNA_ligase_ATP-dep_CS"/>
</dbReference>
<dbReference type="PANTHER" id="PTHR47810">
    <property type="entry name" value="DNA LIGASE"/>
    <property type="match status" value="1"/>
</dbReference>
<evidence type="ECO:0000256" key="1">
    <source>
        <dbReference type="ARBA" id="ARBA00001968"/>
    </source>
</evidence>
<dbReference type="PROSITE" id="PS50160">
    <property type="entry name" value="DNA_LIGASE_A3"/>
    <property type="match status" value="1"/>
</dbReference>
<evidence type="ECO:0000256" key="4">
    <source>
        <dbReference type="ARBA" id="ARBA00022763"/>
    </source>
</evidence>
<dbReference type="GO" id="GO:0006281">
    <property type="term" value="P:DNA repair"/>
    <property type="evidence" value="ECO:0007669"/>
    <property type="project" value="UniProtKB-KW"/>
</dbReference>
<dbReference type="Gene3D" id="2.40.50.140">
    <property type="entry name" value="Nucleic acid-binding proteins"/>
    <property type="match status" value="1"/>
</dbReference>
<dbReference type="GO" id="GO:0005524">
    <property type="term" value="F:ATP binding"/>
    <property type="evidence" value="ECO:0007669"/>
    <property type="project" value="InterPro"/>
</dbReference>
<dbReference type="GO" id="GO:0003910">
    <property type="term" value="F:DNA ligase (ATP) activity"/>
    <property type="evidence" value="ECO:0007669"/>
    <property type="project" value="UniProtKB-EC"/>
</dbReference>
<dbReference type="Gene3D" id="3.30.1490.70">
    <property type="match status" value="1"/>
</dbReference>
<dbReference type="AlphaFoldDB" id="A0A1W1E1L1"/>
<dbReference type="EC" id="6.5.1.1" evidence="7"/>
<keyword evidence="2 7" id="KW-0436">Ligase</keyword>
<gene>
    <name evidence="7" type="ORF">MNB_SUP05-SYMBIONT-5-1025</name>
</gene>
<keyword evidence="5" id="KW-0234">DNA repair</keyword>
<organism evidence="7">
    <name type="scientific">hydrothermal vent metagenome</name>
    <dbReference type="NCBI Taxonomy" id="652676"/>
    <lineage>
        <taxon>unclassified sequences</taxon>
        <taxon>metagenomes</taxon>
        <taxon>ecological metagenomes</taxon>
    </lineage>
</organism>
<evidence type="ECO:0000259" key="6">
    <source>
        <dbReference type="PROSITE" id="PS50160"/>
    </source>
</evidence>
<dbReference type="PROSITE" id="PS00333">
    <property type="entry name" value="DNA_LIGASE_A2"/>
    <property type="match status" value="1"/>
</dbReference>
<feature type="domain" description="ATP-dependent DNA ligase family profile" evidence="6">
    <location>
        <begin position="108"/>
        <end position="209"/>
    </location>
</feature>
<dbReference type="Pfam" id="PF14743">
    <property type="entry name" value="DNA_ligase_OB_2"/>
    <property type="match status" value="1"/>
</dbReference>
<sequence length="261" mass="29925">MLAEKPDLFLLKTYDETKSVVGWVMSEKLDGIRGFWNGRELLTRGGQRIMAPDWFTQHYPPFAIDGELWTKRGDFEQISSIVRRKNADERWRKITHQIFEVPNQQGGLLDRLAVLRDYLQTKPQNPIRIIQQQRITQQSQVKQFLQEITQQGGEGAVVRNPDTAYQTGRLSSALKVKKYSDSECIVMKILPGKGKYTGQMGSLLCQTKKGLLIKVGSGFKDIQRKNPLPIGSTITFKYYGLTKNGIPKYPVFLRVRPQKLH</sequence>